<accession>A0A069CW03</accession>
<sequence>MTDKNKLKFGLRNVHLGPLTDTGLALEYGDIVKWPGAVELTLDPNGDPLEEYADDVLYAKIANNQGYTGKLTTEYLTPEIEALLFGNEAGTDGVTVENTDNKNSPVAMMFEFSGDQNHVRHVLYNVSFSRSSDGSATRSDKLESQTSEFEFSAMPDPYTYNVKAKAPEDSAAYAKWFDKVYVPNDSGTKPANPTNVNVTNEGAVTAE</sequence>
<dbReference type="EMBL" id="DF820505">
    <property type="protein sequence ID" value="GAK31980.1"/>
    <property type="molecule type" value="Genomic_DNA"/>
</dbReference>
<feature type="region of interest" description="Disordered" evidence="1">
    <location>
        <begin position="185"/>
        <end position="207"/>
    </location>
</feature>
<dbReference type="InterPro" id="IPR006490">
    <property type="entry name" value="Maj_tail_phi13"/>
</dbReference>
<dbReference type="OrthoDB" id="9780018at2"/>
<evidence type="ECO:0000256" key="1">
    <source>
        <dbReference type="SAM" id="MobiDB-lite"/>
    </source>
</evidence>
<evidence type="ECO:0000313" key="2">
    <source>
        <dbReference type="EMBL" id="GAK31980.1"/>
    </source>
</evidence>
<dbReference type="AlphaFoldDB" id="A0A069CW03"/>
<dbReference type="eggNOG" id="ENOG502Z7JU">
    <property type="taxonomic scope" value="Bacteria"/>
</dbReference>
<gene>
    <name evidence="2" type="ORF">WOSG25_220080</name>
</gene>
<reference evidence="3" key="1">
    <citation type="journal article" date="2014" name="Genome Announc.">
        <title>Draft genome sequence of Weissella oryzae SG25T, isolated from fermented rice grains.</title>
        <authorList>
            <person name="Tanizawa Y."/>
            <person name="Fujisawa T."/>
            <person name="Mochizuki T."/>
            <person name="Kaminuma E."/>
            <person name="Suzuki Y."/>
            <person name="Nakamura Y."/>
            <person name="Tohno M."/>
        </authorList>
    </citation>
    <scope>NUCLEOTIDE SEQUENCE [LARGE SCALE GENOMIC DNA]</scope>
    <source>
        <strain evidence="3">DSM 25784 / JCM 18191 / LMG 30913 / SG25</strain>
    </source>
</reference>
<organism evidence="2 3">
    <name type="scientific">Weissella oryzae (strain DSM 25784 / JCM 18191 / LMG 30913 / SG25)</name>
    <dbReference type="NCBI Taxonomy" id="1329250"/>
    <lineage>
        <taxon>Bacteria</taxon>
        <taxon>Bacillati</taxon>
        <taxon>Bacillota</taxon>
        <taxon>Bacilli</taxon>
        <taxon>Lactobacillales</taxon>
        <taxon>Lactobacillaceae</taxon>
        <taxon>Weissella</taxon>
    </lineage>
</organism>
<proteinExistence type="predicted"/>
<dbReference type="NCBIfam" id="TIGR01603">
    <property type="entry name" value="maj_tail_phi13"/>
    <property type="match status" value="1"/>
</dbReference>
<name>A0A069CW03_WEIOS</name>
<evidence type="ECO:0000313" key="3">
    <source>
        <dbReference type="Proteomes" id="UP000030643"/>
    </source>
</evidence>
<keyword evidence="3" id="KW-1185">Reference proteome</keyword>
<protein>
    <submittedName>
        <fullName evidence="2">Putative phage tail protein</fullName>
    </submittedName>
</protein>
<dbReference type="Proteomes" id="UP000030643">
    <property type="component" value="Unassembled WGS sequence"/>
</dbReference>
<dbReference type="STRING" id="1329250.WOSG25_220080"/>
<dbReference type="RefSeq" id="WP_052348626.1">
    <property type="nucleotide sequence ID" value="NZ_DF820505.1"/>
</dbReference>